<accession>A0A7N0VKW2</accession>
<dbReference type="FunFam" id="3.40.50.300:FF:001234">
    <property type="entry name" value="ABC multidrug transporter SitT"/>
    <property type="match status" value="1"/>
</dbReference>
<dbReference type="InterPro" id="IPR017871">
    <property type="entry name" value="ABC_transporter-like_CS"/>
</dbReference>
<dbReference type="SUPFAM" id="SSF90123">
    <property type="entry name" value="ABC transporter transmembrane region"/>
    <property type="match status" value="2"/>
</dbReference>
<evidence type="ECO:0000256" key="3">
    <source>
        <dbReference type="ARBA" id="ARBA00022692"/>
    </source>
</evidence>
<feature type="transmembrane region" description="Helical" evidence="11">
    <location>
        <begin position="78"/>
        <end position="96"/>
    </location>
</feature>
<dbReference type="EnsemblPlants" id="Kaladp1201s0004.2.v1.1">
    <property type="protein sequence ID" value="Kaladp1201s0004.2.v1.1"/>
    <property type="gene ID" value="Kaladp1201s0004.v1.1"/>
</dbReference>
<proteinExistence type="inferred from homology"/>
<feature type="region of interest" description="Disordered" evidence="10">
    <location>
        <begin position="610"/>
        <end position="634"/>
    </location>
</feature>
<feature type="transmembrane region" description="Helical" evidence="11">
    <location>
        <begin position="880"/>
        <end position="900"/>
    </location>
</feature>
<dbReference type="GO" id="GO:0005524">
    <property type="term" value="F:ATP binding"/>
    <property type="evidence" value="ECO:0007669"/>
    <property type="project" value="UniProtKB-KW"/>
</dbReference>
<evidence type="ECO:0000313" key="15">
    <source>
        <dbReference type="Proteomes" id="UP000594263"/>
    </source>
</evidence>
<keyword evidence="8 11" id="KW-0472">Membrane</keyword>
<keyword evidence="6" id="KW-0067">ATP-binding</keyword>
<evidence type="ECO:0000256" key="6">
    <source>
        <dbReference type="ARBA" id="ARBA00022840"/>
    </source>
</evidence>
<dbReference type="EnsemblPlants" id="Kaladp1201s0004.1.v1.1">
    <property type="protein sequence ID" value="Kaladp1201s0004.1.v1.1"/>
    <property type="gene ID" value="Kaladp1201s0004.v1.1"/>
</dbReference>
<dbReference type="Proteomes" id="UP000594263">
    <property type="component" value="Unplaced"/>
</dbReference>
<dbReference type="Gene3D" id="1.20.1560.10">
    <property type="entry name" value="ABC transporter type 1, transmembrane domain"/>
    <property type="match status" value="1"/>
</dbReference>
<keyword evidence="15" id="KW-1185">Reference proteome</keyword>
<name>A0A7N0VKW2_KALFE</name>
<keyword evidence="7 11" id="KW-1133">Transmembrane helix</keyword>
<keyword evidence="4" id="KW-0677">Repeat</keyword>
<evidence type="ECO:0000259" key="12">
    <source>
        <dbReference type="PROSITE" id="PS50893"/>
    </source>
</evidence>
<feature type="domain" description="ABC transporter" evidence="12">
    <location>
        <begin position="982"/>
        <end position="1218"/>
    </location>
</feature>
<evidence type="ECO:0000256" key="10">
    <source>
        <dbReference type="SAM" id="MobiDB-lite"/>
    </source>
</evidence>
<dbReference type="PANTHER" id="PTHR45136:SF2">
    <property type="entry name" value="ABC TRANSPORTER DOMAIN-CONTAINING PROTEIN"/>
    <property type="match status" value="1"/>
</dbReference>
<feature type="transmembrane region" description="Helical" evidence="11">
    <location>
        <begin position="699"/>
        <end position="717"/>
    </location>
</feature>
<evidence type="ECO:0000256" key="4">
    <source>
        <dbReference type="ARBA" id="ARBA00022737"/>
    </source>
</evidence>
<dbReference type="PROSITE" id="PS00211">
    <property type="entry name" value="ABC_TRANSPORTER_1"/>
    <property type="match status" value="2"/>
</dbReference>
<dbReference type="InterPro" id="IPR027417">
    <property type="entry name" value="P-loop_NTPase"/>
</dbReference>
<dbReference type="InterPro" id="IPR011527">
    <property type="entry name" value="ABC1_TM_dom"/>
</dbReference>
<dbReference type="InterPro" id="IPR003593">
    <property type="entry name" value="AAA+_ATPase"/>
</dbReference>
<dbReference type="Gramene" id="Kaladp1201s0004.1.v1.1">
    <property type="protein sequence ID" value="Kaladp1201s0004.1.v1.1"/>
    <property type="gene ID" value="Kaladp1201s0004.v1.1"/>
</dbReference>
<feature type="domain" description="ABC transmembrane type-1" evidence="13">
    <location>
        <begin position="25"/>
        <end position="319"/>
    </location>
</feature>
<dbReference type="CDD" id="cd18578">
    <property type="entry name" value="ABC_6TM_Pgp_ABCB1_D2_like"/>
    <property type="match status" value="1"/>
</dbReference>
<feature type="transmembrane region" description="Helical" evidence="11">
    <location>
        <begin position="21"/>
        <end position="45"/>
    </location>
</feature>
<comment type="similarity">
    <text evidence="1">Belongs to the ABC transporter superfamily. ABCB family. Multidrug resistance exporter (TC 3.A.1.201) subfamily.</text>
</comment>
<organism evidence="14 15">
    <name type="scientific">Kalanchoe fedtschenkoi</name>
    <name type="common">Lavender scallops</name>
    <name type="synonym">South American air plant</name>
    <dbReference type="NCBI Taxonomy" id="63787"/>
    <lineage>
        <taxon>Eukaryota</taxon>
        <taxon>Viridiplantae</taxon>
        <taxon>Streptophyta</taxon>
        <taxon>Embryophyta</taxon>
        <taxon>Tracheophyta</taxon>
        <taxon>Spermatophyta</taxon>
        <taxon>Magnoliopsida</taxon>
        <taxon>eudicotyledons</taxon>
        <taxon>Gunneridae</taxon>
        <taxon>Pentapetalae</taxon>
        <taxon>Saxifragales</taxon>
        <taxon>Crassulaceae</taxon>
        <taxon>Kalanchoe</taxon>
    </lineage>
</organism>
<evidence type="ECO:0000256" key="5">
    <source>
        <dbReference type="ARBA" id="ARBA00022741"/>
    </source>
</evidence>
<dbReference type="Pfam" id="PF00005">
    <property type="entry name" value="ABC_tran"/>
    <property type="match status" value="2"/>
</dbReference>
<dbReference type="Pfam" id="PF00664">
    <property type="entry name" value="ABC_membrane"/>
    <property type="match status" value="2"/>
</dbReference>
<reference evidence="14" key="1">
    <citation type="submission" date="2021-01" db="UniProtKB">
        <authorList>
            <consortium name="EnsemblPlants"/>
        </authorList>
    </citation>
    <scope>IDENTIFICATION</scope>
</reference>
<feature type="transmembrane region" description="Helical" evidence="11">
    <location>
        <begin position="664"/>
        <end position="687"/>
    </location>
</feature>
<protein>
    <recommendedName>
        <fullName evidence="16">ABC transporter B family member 8</fullName>
    </recommendedName>
</protein>
<dbReference type="GO" id="GO:0016020">
    <property type="term" value="C:membrane"/>
    <property type="evidence" value="ECO:0007669"/>
    <property type="project" value="InterPro"/>
</dbReference>
<dbReference type="GO" id="GO:0140359">
    <property type="term" value="F:ABC-type transporter activity"/>
    <property type="evidence" value="ECO:0007669"/>
    <property type="project" value="InterPro"/>
</dbReference>
<evidence type="ECO:0000256" key="2">
    <source>
        <dbReference type="ARBA" id="ARBA00022448"/>
    </source>
</evidence>
<feature type="transmembrane region" description="Helical" evidence="11">
    <location>
        <begin position="292"/>
        <end position="311"/>
    </location>
</feature>
<feature type="transmembrane region" description="Helical" evidence="11">
    <location>
        <begin position="179"/>
        <end position="200"/>
    </location>
</feature>
<dbReference type="AlphaFoldDB" id="A0A7N0VKW2"/>
<dbReference type="OMA" id="NYDNHKQ"/>
<feature type="transmembrane region" description="Helical" evidence="11">
    <location>
        <begin position="260"/>
        <end position="280"/>
    </location>
</feature>
<dbReference type="SMART" id="SM00382">
    <property type="entry name" value="AAA"/>
    <property type="match status" value="2"/>
</dbReference>
<dbReference type="CDD" id="cd18577">
    <property type="entry name" value="ABC_6TM_Pgp_ABCB1_D1_like"/>
    <property type="match status" value="1"/>
</dbReference>
<feature type="domain" description="ABC transmembrane type-1" evidence="13">
    <location>
        <begin position="658"/>
        <end position="945"/>
    </location>
</feature>
<dbReference type="PROSITE" id="PS50893">
    <property type="entry name" value="ABC_TRANSPORTER_2"/>
    <property type="match status" value="2"/>
</dbReference>
<dbReference type="PANTHER" id="PTHR45136">
    <property type="entry name" value="ABC TRANSPORTER DOMAIN-CONTAINING PROTEIN"/>
    <property type="match status" value="1"/>
</dbReference>
<dbReference type="GO" id="GO:0016887">
    <property type="term" value="F:ATP hydrolysis activity"/>
    <property type="evidence" value="ECO:0007669"/>
    <property type="project" value="InterPro"/>
</dbReference>
<evidence type="ECO:0000256" key="7">
    <source>
        <dbReference type="ARBA" id="ARBA00022989"/>
    </source>
</evidence>
<evidence type="ECO:0000256" key="8">
    <source>
        <dbReference type="ARBA" id="ARBA00023136"/>
    </source>
</evidence>
<keyword evidence="9" id="KW-0325">Glycoprotein</keyword>
<evidence type="ECO:0000256" key="9">
    <source>
        <dbReference type="ARBA" id="ARBA00023180"/>
    </source>
</evidence>
<dbReference type="Gene3D" id="3.40.50.300">
    <property type="entry name" value="P-loop containing nucleotide triphosphate hydrolases"/>
    <property type="match status" value="2"/>
</dbReference>
<dbReference type="PROSITE" id="PS50929">
    <property type="entry name" value="ABC_TM1F"/>
    <property type="match status" value="2"/>
</dbReference>
<keyword evidence="3 11" id="KW-0812">Transmembrane</keyword>
<dbReference type="InterPro" id="IPR003439">
    <property type="entry name" value="ABC_transporter-like_ATP-bd"/>
</dbReference>
<feature type="domain" description="ABC transporter" evidence="12">
    <location>
        <begin position="354"/>
        <end position="590"/>
    </location>
</feature>
<evidence type="ECO:0000256" key="11">
    <source>
        <dbReference type="SAM" id="Phobius"/>
    </source>
</evidence>
<dbReference type="Gramene" id="Kaladp1201s0004.2.v1.1">
    <property type="protein sequence ID" value="Kaladp1201s0004.2.v1.1"/>
    <property type="gene ID" value="Kaladp1201s0004.v1.1"/>
</dbReference>
<dbReference type="FunFam" id="3.40.50.300:FF:000205">
    <property type="entry name" value="ABC transporter B family member 4"/>
    <property type="match status" value="1"/>
</dbReference>
<sequence>MKKERNCMWMLIMKYADWLDIVLMLLGSVGAIGDGMSTNVLLLFVSRLMNSLGYGQERQSRDGSSSFMDEVEKCSLDFVYIGLGIMAVAFLEGYCWSKSSERIVLKIRYKYLEALLRQEVGFFDSQEATTTSEIIHSISKDTSLLQELLSEKVPLFVMHSSSFLSGIAFSAYFSWRLALAAFPTILFLIVPGIMYGKYLMHLSTKSHKEHSKANTVVEQALSSIKTIYSFTAEQTILHKYSALLETTTELGIRQGIAKGLTIGSMGLSFAIWAYLAWYGGRLVMYGGESGGRIYAAAICFVMSGLSLGTALPELKYFTEADVAARGIIQRIDRVPRINAEENKGLVLDAIVGELHLDRVKFTYPSRPDSIVLNNFSLKVEAGQTVALVGASGCGKSTAIALVQRFYDADEGVVKIDGVDIKTVKLKWLRGKMGLVSQEHALFGTSIRENIKFGKLDATNDEITAAAMAANAHNFIMQLPQGYDTNVGERGALISGGQKQRIAIARAIVKNPVILLLDEATSALDSESESVVQKALDQAFIGRTTLIVAHKLSTVKNADIIAVMSDGSIIETGSHEDLINRKHGHYAKLAKLQRQFSCDIDDQEQPLQASRLTATKSSPSVWPTPSPELDHSAEVVTSSPRPSFTSLLALNRPEWKEGLIGSISAAAYGSIQPIYALTIGGMISAFFLQDHGEMQARIRTYSLIFTSLSFMSLILNLLQHYNFAYMGEQVTKRIRLRMLDKILSFEAAWFDEEHNSSGALCSRLSTEVSLLKSVVADRVSLIVQTTSSVTIAIILGLLVAWKLAAVMIAIQPLTIMCFYVRKVLLSSISSNFVKSQNRSTQMAMEAVCNHRIVTSFESREKVLELFEQAQDGARMQARKKAWLAGVGIGLAQGLTFLSWALDFWYGGRLVESGQISAGDVFKTFFILVSTGKVIAEAGSMTSDLAKGSAAVSSVFEILDRQSLIQVGNGDSKTENFPKMEGRIEIHNVHFAYPSRPETPVLRQFCLEVKAGQSVGLVGKSGCGKSTVIGLIQRFYDAEKGTVRVDGVDIKEINLRWYRMHMALVSQEPVIFSGSVRDNIAFGEVDASMNQVVEAARAANAHEFISSLKDGYETECGERGAQLSGGQKQRIAVARAMIRNPVILLLDEATSALDVQTEQVVQEALDRIMIGRTTVVVAHRLGTIKHMDSISYVADGKIVEQGTYADLYRNRGAFYNLANLQN</sequence>
<evidence type="ECO:0000313" key="14">
    <source>
        <dbReference type="EnsemblPlants" id="Kaladp1201s0004.1.v1.1"/>
    </source>
</evidence>
<evidence type="ECO:0000259" key="13">
    <source>
        <dbReference type="PROSITE" id="PS50929"/>
    </source>
</evidence>
<dbReference type="InterPro" id="IPR036640">
    <property type="entry name" value="ABC1_TM_sf"/>
</dbReference>
<feature type="compositionally biased region" description="Polar residues" evidence="10">
    <location>
        <begin position="610"/>
        <end position="622"/>
    </location>
</feature>
<feature type="transmembrane region" description="Helical" evidence="11">
    <location>
        <begin position="778"/>
        <end position="796"/>
    </location>
</feature>
<evidence type="ECO:0008006" key="16">
    <source>
        <dbReference type="Google" id="ProtNLM"/>
    </source>
</evidence>
<dbReference type="SUPFAM" id="SSF52540">
    <property type="entry name" value="P-loop containing nucleoside triphosphate hydrolases"/>
    <property type="match status" value="2"/>
</dbReference>
<keyword evidence="2" id="KW-0813">Transport</keyword>
<evidence type="ECO:0000256" key="1">
    <source>
        <dbReference type="ARBA" id="ARBA00007577"/>
    </source>
</evidence>
<keyword evidence="5" id="KW-0547">Nucleotide-binding</keyword>
<dbReference type="CDD" id="cd03249">
    <property type="entry name" value="ABC_MTABC3_MDL1_MDL2"/>
    <property type="match status" value="2"/>
</dbReference>